<dbReference type="RefSeq" id="WP_015160562.1">
    <property type="nucleotide sequence ID" value="NC_019697.1"/>
</dbReference>
<protein>
    <submittedName>
        <fullName evidence="1">Uncharacterized protein</fullName>
    </submittedName>
</protein>
<sequence length="52" mass="6008">MKVYILKDKYGEFANPNCAIADDGFRQMGWEIVAYGFRQSVPKECRSLQETC</sequence>
<dbReference type="KEGG" id="cmp:Cha6605_3440"/>
<dbReference type="Proteomes" id="UP000010366">
    <property type="component" value="Chromosome"/>
</dbReference>
<organism evidence="1 2">
    <name type="scientific">Chamaesiphon minutus (strain ATCC 27169 / PCC 6605)</name>
    <dbReference type="NCBI Taxonomy" id="1173020"/>
    <lineage>
        <taxon>Bacteria</taxon>
        <taxon>Bacillati</taxon>
        <taxon>Cyanobacteriota</taxon>
        <taxon>Cyanophyceae</taxon>
        <taxon>Gomontiellales</taxon>
        <taxon>Chamaesiphonaceae</taxon>
        <taxon>Chamaesiphon</taxon>
    </lineage>
</organism>
<dbReference type="HOGENOM" id="CLU_3078085_0_0_3"/>
<evidence type="ECO:0000313" key="2">
    <source>
        <dbReference type="Proteomes" id="UP000010366"/>
    </source>
</evidence>
<evidence type="ECO:0000313" key="1">
    <source>
        <dbReference type="EMBL" id="AFY94432.1"/>
    </source>
</evidence>
<name>K9UH53_CHAP6</name>
<proteinExistence type="predicted"/>
<dbReference type="STRING" id="1173020.Cha6605_3440"/>
<accession>K9UH53</accession>
<dbReference type="AlphaFoldDB" id="K9UH53"/>
<keyword evidence="2" id="KW-1185">Reference proteome</keyword>
<reference evidence="1 2" key="1">
    <citation type="submission" date="2012-05" db="EMBL/GenBank/DDBJ databases">
        <title>Finished chromosome of genome of Chamaesiphon sp. PCC 6605.</title>
        <authorList>
            <consortium name="US DOE Joint Genome Institute"/>
            <person name="Gugger M."/>
            <person name="Coursin T."/>
            <person name="Rippka R."/>
            <person name="Tandeau De Marsac N."/>
            <person name="Huntemann M."/>
            <person name="Wei C.-L."/>
            <person name="Han J."/>
            <person name="Detter J.C."/>
            <person name="Han C."/>
            <person name="Tapia R."/>
            <person name="Chen A."/>
            <person name="Kyrpides N."/>
            <person name="Mavromatis K."/>
            <person name="Markowitz V."/>
            <person name="Szeto E."/>
            <person name="Ivanova N."/>
            <person name="Pagani I."/>
            <person name="Pati A."/>
            <person name="Goodwin L."/>
            <person name="Nordberg H.P."/>
            <person name="Cantor M.N."/>
            <person name="Hua S.X."/>
            <person name="Woyke T."/>
            <person name="Kerfeld C.A."/>
        </authorList>
    </citation>
    <scope>NUCLEOTIDE SEQUENCE [LARGE SCALE GENOMIC DNA]</scope>
    <source>
        <strain evidence="2">ATCC 27169 / PCC 6605</strain>
    </source>
</reference>
<dbReference type="EMBL" id="CP003600">
    <property type="protein sequence ID" value="AFY94432.1"/>
    <property type="molecule type" value="Genomic_DNA"/>
</dbReference>
<gene>
    <name evidence="1" type="ORF">Cha6605_3440</name>
</gene>